<proteinExistence type="predicted"/>
<protein>
    <submittedName>
        <fullName evidence="1">Uncharacterized protein</fullName>
    </submittedName>
</protein>
<dbReference type="OrthoDB" id="3396949at2"/>
<dbReference type="EMBL" id="VFOV01000001">
    <property type="protein sequence ID" value="TQL67190.1"/>
    <property type="molecule type" value="Genomic_DNA"/>
</dbReference>
<reference evidence="1 2" key="1">
    <citation type="submission" date="2019-06" db="EMBL/GenBank/DDBJ databases">
        <title>Sequencing the genomes of 1000 actinobacteria strains.</title>
        <authorList>
            <person name="Klenk H.-P."/>
        </authorList>
    </citation>
    <scope>NUCLEOTIDE SEQUENCE [LARGE SCALE GENOMIC DNA]</scope>
    <source>
        <strain evidence="1 2">DSM 25218</strain>
    </source>
</reference>
<comment type="caution">
    <text evidence="1">The sequence shown here is derived from an EMBL/GenBank/DDBJ whole genome shotgun (WGS) entry which is preliminary data.</text>
</comment>
<name>A0A543A3M3_9ACTN</name>
<sequence length="83" mass="9528">MNDLMNQIIEFADDIAPKVPEATVVDVKDWASHTEWILALDVLAEHLFDSGNKFDEREWQQFCQIAVASGADARRYSYVDPNR</sequence>
<evidence type="ECO:0000313" key="1">
    <source>
        <dbReference type="EMBL" id="TQL67190.1"/>
    </source>
</evidence>
<evidence type="ECO:0000313" key="2">
    <source>
        <dbReference type="Proteomes" id="UP000320209"/>
    </source>
</evidence>
<dbReference type="AlphaFoldDB" id="A0A543A3M3"/>
<dbReference type="RefSeq" id="WP_141779320.1">
    <property type="nucleotide sequence ID" value="NZ_VFOV01000001.1"/>
</dbReference>
<gene>
    <name evidence="1" type="ORF">FB381_1063</name>
</gene>
<dbReference type="Proteomes" id="UP000320209">
    <property type="component" value="Unassembled WGS sequence"/>
</dbReference>
<keyword evidence="2" id="KW-1185">Reference proteome</keyword>
<organism evidence="1 2">
    <name type="scientific">Nocardioides albertanoniae</name>
    <dbReference type="NCBI Taxonomy" id="1175486"/>
    <lineage>
        <taxon>Bacteria</taxon>
        <taxon>Bacillati</taxon>
        <taxon>Actinomycetota</taxon>
        <taxon>Actinomycetes</taxon>
        <taxon>Propionibacteriales</taxon>
        <taxon>Nocardioidaceae</taxon>
        <taxon>Nocardioides</taxon>
    </lineage>
</organism>
<accession>A0A543A3M3</accession>